<sequence>MSTVEGHARRSRLVSEADAVAAVADGMTIGIGGFINSGHPMSIVRELIRSGRRDLTVVGAASAGLEIDLLIAAGVAAKVVTPYVGAEGLAGVGPAFRRAAQTDSIEVFELDEAHYYAGLRASAQRVPFNPWVAGVGTSLPEVNPALKVFQDPIKGTPVIAVPAIEIDVCFLHVACSDAYGNVQHNGTAYGDVAISAASERTFVSTERIIPSEQIRAAPWLTTIDGVTGVVRAPFGAHPFSAEGYYRPDEQHIRRYIAAAESWLRKDSRDGIDEYLDHYVLGPADHMDYLDRIGARRLFDLYEY</sequence>
<reference evidence="2 3" key="1">
    <citation type="submission" date="2020-04" db="EMBL/GenBank/DDBJ databases">
        <title>Novel species.</title>
        <authorList>
            <person name="Teo W.F.A."/>
            <person name="Lipun K."/>
            <person name="Srisuk N."/>
            <person name="Duangmal K."/>
        </authorList>
    </citation>
    <scope>NUCLEOTIDE SEQUENCE [LARGE SCALE GENOMIC DNA]</scope>
    <source>
        <strain evidence="2 3">K13G38</strain>
    </source>
</reference>
<protein>
    <submittedName>
        <fullName evidence="2">CoA transferase subunit A</fullName>
    </submittedName>
</protein>
<dbReference type="GO" id="GO:0016740">
    <property type="term" value="F:transferase activity"/>
    <property type="evidence" value="ECO:0007669"/>
    <property type="project" value="UniProtKB-KW"/>
</dbReference>
<dbReference type="PANTHER" id="PTHR43293:SF3">
    <property type="entry name" value="CHOLESTEROL RING-CLEAVING HYDROLASE IPDB SUBUNIT"/>
    <property type="match status" value="1"/>
</dbReference>
<dbReference type="PANTHER" id="PTHR43293">
    <property type="entry name" value="ACETATE COA-TRANSFERASE YDIF"/>
    <property type="match status" value="1"/>
</dbReference>
<dbReference type="EMBL" id="JAAXLS010000020">
    <property type="protein sequence ID" value="NKQ56115.1"/>
    <property type="molecule type" value="Genomic_DNA"/>
</dbReference>
<dbReference type="Gene3D" id="3.40.1080.10">
    <property type="entry name" value="Glutaconate Coenzyme A-transferase"/>
    <property type="match status" value="1"/>
</dbReference>
<dbReference type="Gene3D" id="3.30.30.40">
    <property type="match status" value="1"/>
</dbReference>
<evidence type="ECO:0000313" key="2">
    <source>
        <dbReference type="EMBL" id="NKQ56115.1"/>
    </source>
</evidence>
<dbReference type="SMART" id="SM00882">
    <property type="entry name" value="CoA_trans"/>
    <property type="match status" value="1"/>
</dbReference>
<evidence type="ECO:0000256" key="1">
    <source>
        <dbReference type="ARBA" id="ARBA00007047"/>
    </source>
</evidence>
<dbReference type="SUPFAM" id="SSF100950">
    <property type="entry name" value="NagB/RpiA/CoA transferase-like"/>
    <property type="match status" value="1"/>
</dbReference>
<dbReference type="InterPro" id="IPR037171">
    <property type="entry name" value="NagB/RpiA_transferase-like"/>
</dbReference>
<keyword evidence="3" id="KW-1185">Reference proteome</keyword>
<proteinExistence type="inferred from homology"/>
<comment type="caution">
    <text evidence="2">The sequence shown here is derived from an EMBL/GenBank/DDBJ whole genome shotgun (WGS) entry which is preliminary data.</text>
</comment>
<dbReference type="Pfam" id="PF01144">
    <property type="entry name" value="CoA_trans"/>
    <property type="match status" value="1"/>
</dbReference>
<dbReference type="RefSeq" id="WP_168519157.1">
    <property type="nucleotide sequence ID" value="NZ_JAAXLS010000020.1"/>
</dbReference>
<evidence type="ECO:0000313" key="3">
    <source>
        <dbReference type="Proteomes" id="UP000715441"/>
    </source>
</evidence>
<gene>
    <name evidence="2" type="ORF">HFP15_24870</name>
</gene>
<dbReference type="Proteomes" id="UP000715441">
    <property type="component" value="Unassembled WGS sequence"/>
</dbReference>
<comment type="similarity">
    <text evidence="1">Belongs to the 3-oxoacid CoA-transferase subunit B family.</text>
</comment>
<name>A0ABX1J8I8_9PSEU</name>
<organism evidence="2 3">
    <name type="scientific">Amycolatopsis acididurans</name>
    <dbReference type="NCBI Taxonomy" id="2724524"/>
    <lineage>
        <taxon>Bacteria</taxon>
        <taxon>Bacillati</taxon>
        <taxon>Actinomycetota</taxon>
        <taxon>Actinomycetes</taxon>
        <taxon>Pseudonocardiales</taxon>
        <taxon>Pseudonocardiaceae</taxon>
        <taxon>Amycolatopsis</taxon>
    </lineage>
</organism>
<keyword evidence="2" id="KW-0808">Transferase</keyword>
<dbReference type="InterPro" id="IPR004165">
    <property type="entry name" value="CoA_trans_fam_I"/>
</dbReference>
<accession>A0ABX1J8I8</accession>